<dbReference type="Gene3D" id="2.40.10.220">
    <property type="entry name" value="predicted glycosyltransferase like domains"/>
    <property type="match status" value="1"/>
</dbReference>
<gene>
    <name evidence="4" type="ORF">DSOUD_3515</name>
</gene>
<evidence type="ECO:0000313" key="4">
    <source>
        <dbReference type="EMBL" id="ALC18229.1"/>
    </source>
</evidence>
<dbReference type="SUPFAM" id="SSF52172">
    <property type="entry name" value="CheY-like"/>
    <property type="match status" value="1"/>
</dbReference>
<dbReference type="InterPro" id="IPR009875">
    <property type="entry name" value="PilZ_domain"/>
</dbReference>
<dbReference type="Proteomes" id="UP000057158">
    <property type="component" value="Chromosome"/>
</dbReference>
<evidence type="ECO:0000313" key="5">
    <source>
        <dbReference type="Proteomes" id="UP000057158"/>
    </source>
</evidence>
<dbReference type="SUPFAM" id="SSF141371">
    <property type="entry name" value="PilZ domain-like"/>
    <property type="match status" value="1"/>
</dbReference>
<evidence type="ECO:0000256" key="1">
    <source>
        <dbReference type="ARBA" id="ARBA00022553"/>
    </source>
</evidence>
<accession>A0A0M3QGM0</accession>
<reference evidence="4 5" key="1">
    <citation type="submission" date="2015-07" db="EMBL/GenBank/DDBJ databases">
        <title>Isolation and Genomic Characterization of a Novel Halophilic Metal-Reducing Deltaproteobacterium from the Deep Subsurface.</title>
        <authorList>
            <person name="Badalamenti J.P."/>
            <person name="Summers Z.M."/>
            <person name="Gralnick J.A."/>
            <person name="Bond D.R."/>
        </authorList>
    </citation>
    <scope>NUCLEOTIDE SEQUENCE [LARGE SCALE GENOMIC DNA]</scope>
    <source>
        <strain evidence="4 5">WTL</strain>
    </source>
</reference>
<dbReference type="InterPro" id="IPR050595">
    <property type="entry name" value="Bact_response_regulator"/>
</dbReference>
<keyword evidence="5" id="KW-1185">Reference proteome</keyword>
<dbReference type="Pfam" id="PF00072">
    <property type="entry name" value="Response_reg"/>
    <property type="match status" value="1"/>
</dbReference>
<feature type="domain" description="Response regulatory" evidence="3">
    <location>
        <begin position="5"/>
        <end position="121"/>
    </location>
</feature>
<dbReference type="EMBL" id="CP010802">
    <property type="protein sequence ID" value="ALC18229.1"/>
    <property type="molecule type" value="Genomic_DNA"/>
</dbReference>
<name>A0A0M3QGM0_9BACT</name>
<dbReference type="PROSITE" id="PS50110">
    <property type="entry name" value="RESPONSE_REGULATORY"/>
    <property type="match status" value="1"/>
</dbReference>
<dbReference type="Pfam" id="PF07238">
    <property type="entry name" value="PilZ"/>
    <property type="match status" value="1"/>
</dbReference>
<feature type="modified residue" description="4-aspartylphosphate" evidence="2">
    <location>
        <position position="54"/>
    </location>
</feature>
<proteinExistence type="predicted"/>
<dbReference type="PATRIC" id="fig|1603606.3.peg.3789"/>
<evidence type="ECO:0000256" key="2">
    <source>
        <dbReference type="PROSITE-ProRule" id="PRU00169"/>
    </source>
</evidence>
<keyword evidence="1 2" id="KW-0597">Phosphoprotein</keyword>
<evidence type="ECO:0000259" key="3">
    <source>
        <dbReference type="PROSITE" id="PS50110"/>
    </source>
</evidence>
<sequence length="241" mass="27113">MISKKILLVDDVELFLEMEKDFFRRENFTLLVARSGREALEVMQRESPDMVFMDLYMPEGNGDEICRKIKENPETRGIPVVIVTNSRDEADFDRCRQAGCEELLMKPVARAPFLAAAYRILKVSDTDTLRIHTRLPVRYGIDGGESTSGYTYDLSTGGLFIETDKPHLTDTILHLEINLLQPATVLHCQGRVAWANHADWVRKGDLPPGMAIQFLAPSLATLSALRSFVARKRSFPAATSL</sequence>
<dbReference type="Gene3D" id="3.40.50.2300">
    <property type="match status" value="1"/>
</dbReference>
<dbReference type="GO" id="GO:0000160">
    <property type="term" value="P:phosphorelay signal transduction system"/>
    <property type="evidence" value="ECO:0007669"/>
    <property type="project" value="InterPro"/>
</dbReference>
<dbReference type="STRING" id="1603606.DSOUD_3515"/>
<dbReference type="KEGG" id="des:DSOUD_3515"/>
<dbReference type="GO" id="GO:0035438">
    <property type="term" value="F:cyclic-di-GMP binding"/>
    <property type="evidence" value="ECO:0007669"/>
    <property type="project" value="InterPro"/>
</dbReference>
<dbReference type="SMART" id="SM00448">
    <property type="entry name" value="REC"/>
    <property type="match status" value="1"/>
</dbReference>
<dbReference type="InterPro" id="IPR011006">
    <property type="entry name" value="CheY-like_superfamily"/>
</dbReference>
<dbReference type="AlphaFoldDB" id="A0A0M3QGM0"/>
<protein>
    <recommendedName>
        <fullName evidence="3">Response regulatory domain-containing protein</fullName>
    </recommendedName>
</protein>
<dbReference type="PANTHER" id="PTHR44591:SF20">
    <property type="entry name" value="PROTEIN PILH"/>
    <property type="match status" value="1"/>
</dbReference>
<organism evidence="4 5">
    <name type="scientific">Desulfuromonas soudanensis</name>
    <dbReference type="NCBI Taxonomy" id="1603606"/>
    <lineage>
        <taxon>Bacteria</taxon>
        <taxon>Pseudomonadati</taxon>
        <taxon>Thermodesulfobacteriota</taxon>
        <taxon>Desulfuromonadia</taxon>
        <taxon>Desulfuromonadales</taxon>
        <taxon>Desulfuromonadaceae</taxon>
        <taxon>Desulfuromonas</taxon>
    </lineage>
</organism>
<dbReference type="RefSeq" id="WP_053552161.1">
    <property type="nucleotide sequence ID" value="NZ_CP010802.1"/>
</dbReference>
<dbReference type="InterPro" id="IPR001789">
    <property type="entry name" value="Sig_transdc_resp-reg_receiver"/>
</dbReference>
<dbReference type="PANTHER" id="PTHR44591">
    <property type="entry name" value="STRESS RESPONSE REGULATOR PROTEIN 1"/>
    <property type="match status" value="1"/>
</dbReference>